<evidence type="ECO:0000256" key="1">
    <source>
        <dbReference type="ARBA" id="ARBA00001966"/>
    </source>
</evidence>
<dbReference type="InterPro" id="IPR013785">
    <property type="entry name" value="Aldolase_TIM"/>
</dbReference>
<keyword evidence="2" id="KW-0949">S-adenosyl-L-methionine</keyword>
<sequence length="415" mass="46719">MQPGLTSIGETGRSTFLFQINVTRRCQLRCTHCYILSEKKDKSPDMSEPEFLHIVAGIVEHMQADHNFAQRYNHVDIHVIGGEPSMLGVPFFESALPKAKALLALIPQAVSFSIVTNLVTKEALDVARLFDKISTSYERSTRFTKRRQEEIWRSNVTTLMNESRQPEIYGPKDFAVTTALVRPVVEAGAAAMMEELYQLGFTKVHFGFFIPSGDGDLNSKLLQPKHAATSKFYMELMDWYLAKRDHIDDLWINPCESWLEAVFRNVPSDDVVCPIVAGALDFDSDGRTISCIEKGGTEDYVSHGNVFETREVIGEGGVTEVEFTTSVHDVLTSKSYLREVAKARRLPSVCRTCDERTLCQANCGVLHEQWNQKDECPGFKTFIKYVRHLVEDKGVLPKSVLERERAMGNNLIAVG</sequence>
<accession>A0A1D3K785</accession>
<reference evidence="8" key="1">
    <citation type="submission" date="2016-07" db="EMBL/GenBank/DDBJ databases">
        <authorList>
            <person name="Florea S."/>
            <person name="Webb J.S."/>
            <person name="Jaromczyk J."/>
            <person name="Schardl C.L."/>
        </authorList>
    </citation>
    <scope>NUCLEOTIDE SEQUENCE [LARGE SCALE GENOMIC DNA]</scope>
    <source>
        <strain evidence="8">1YdBTEX2</strain>
    </source>
</reference>
<comment type="cofactor">
    <cofactor evidence="1">
        <name>[4Fe-4S] cluster</name>
        <dbReference type="ChEBI" id="CHEBI:49883"/>
    </cofactor>
</comment>
<dbReference type="InterPro" id="IPR058240">
    <property type="entry name" value="rSAM_sf"/>
</dbReference>
<evidence type="ECO:0000256" key="4">
    <source>
        <dbReference type="ARBA" id="ARBA00023004"/>
    </source>
</evidence>
<evidence type="ECO:0000256" key="2">
    <source>
        <dbReference type="ARBA" id="ARBA00022691"/>
    </source>
</evidence>
<organism evidence="7 8">
    <name type="scientific">Pseudomonas veronii 1YdBTEX2</name>
    <dbReference type="NCBI Taxonomy" id="1295141"/>
    <lineage>
        <taxon>Bacteria</taxon>
        <taxon>Pseudomonadati</taxon>
        <taxon>Pseudomonadota</taxon>
        <taxon>Gammaproteobacteria</taxon>
        <taxon>Pseudomonadales</taxon>
        <taxon>Pseudomonadaceae</taxon>
        <taxon>Pseudomonas</taxon>
    </lineage>
</organism>
<proteinExistence type="inferred from homology"/>
<gene>
    <name evidence="7" type="ORF">PVE_R2G0174</name>
</gene>
<dbReference type="PANTHER" id="PTHR43273">
    <property type="entry name" value="ANAEROBIC SULFATASE-MATURATING ENZYME HOMOLOG ASLB-RELATED"/>
    <property type="match status" value="1"/>
</dbReference>
<dbReference type="SFLD" id="SFLDG01067">
    <property type="entry name" value="SPASM/twitch_domain_containing"/>
    <property type="match status" value="1"/>
</dbReference>
<dbReference type="PANTHER" id="PTHR43273:SF3">
    <property type="entry name" value="ANAEROBIC SULFATASE-MATURATING ENZYME HOMOLOG ASLB-RELATED"/>
    <property type="match status" value="1"/>
</dbReference>
<dbReference type="GO" id="GO:0016491">
    <property type="term" value="F:oxidoreductase activity"/>
    <property type="evidence" value="ECO:0007669"/>
    <property type="project" value="InterPro"/>
</dbReference>
<comment type="similarity">
    <text evidence="6">Belongs to the radical SAM superfamily. Anaerobic sulfatase-maturating enzyme family.</text>
</comment>
<dbReference type="GO" id="GO:0046872">
    <property type="term" value="F:metal ion binding"/>
    <property type="evidence" value="ECO:0007669"/>
    <property type="project" value="UniProtKB-KW"/>
</dbReference>
<evidence type="ECO:0000256" key="5">
    <source>
        <dbReference type="ARBA" id="ARBA00023014"/>
    </source>
</evidence>
<evidence type="ECO:0000256" key="6">
    <source>
        <dbReference type="ARBA" id="ARBA00023601"/>
    </source>
</evidence>
<dbReference type="Gene3D" id="3.20.20.70">
    <property type="entry name" value="Aldolase class I"/>
    <property type="match status" value="1"/>
</dbReference>
<evidence type="ECO:0008006" key="9">
    <source>
        <dbReference type="Google" id="ProtNLM"/>
    </source>
</evidence>
<evidence type="ECO:0000256" key="3">
    <source>
        <dbReference type="ARBA" id="ARBA00022723"/>
    </source>
</evidence>
<dbReference type="InterPro" id="IPR007197">
    <property type="entry name" value="rSAM"/>
</dbReference>
<keyword evidence="3" id="KW-0479">Metal-binding</keyword>
<protein>
    <recommendedName>
        <fullName evidence="9">Radical SAM protein</fullName>
    </recommendedName>
</protein>
<dbReference type="SFLD" id="SFLDS00029">
    <property type="entry name" value="Radical_SAM"/>
    <property type="match status" value="1"/>
</dbReference>
<keyword evidence="5" id="KW-0411">Iron-sulfur</keyword>
<dbReference type="AlphaFoldDB" id="A0A1D3K785"/>
<dbReference type="GO" id="GO:0051536">
    <property type="term" value="F:iron-sulfur cluster binding"/>
    <property type="evidence" value="ECO:0007669"/>
    <property type="project" value="UniProtKB-KW"/>
</dbReference>
<evidence type="ECO:0000313" key="7">
    <source>
        <dbReference type="EMBL" id="SBW84203.1"/>
    </source>
</evidence>
<dbReference type="CDD" id="cd01335">
    <property type="entry name" value="Radical_SAM"/>
    <property type="match status" value="1"/>
</dbReference>
<keyword evidence="4" id="KW-0408">Iron</keyword>
<name>A0A1D3K785_PSEVE</name>
<evidence type="ECO:0000313" key="8">
    <source>
        <dbReference type="Proteomes" id="UP000245431"/>
    </source>
</evidence>
<dbReference type="EMBL" id="LT599584">
    <property type="protein sequence ID" value="SBW84203.1"/>
    <property type="molecule type" value="Genomic_DNA"/>
</dbReference>
<dbReference type="SUPFAM" id="SSF102114">
    <property type="entry name" value="Radical SAM enzymes"/>
    <property type="match status" value="1"/>
</dbReference>
<dbReference type="Proteomes" id="UP000245431">
    <property type="component" value="Chromosome PVE_r2"/>
</dbReference>
<dbReference type="InterPro" id="IPR023867">
    <property type="entry name" value="Sulphatase_maturase_rSAM"/>
</dbReference>